<feature type="transmembrane region" description="Helical" evidence="1">
    <location>
        <begin position="12"/>
        <end position="30"/>
    </location>
</feature>
<name>C7NNQ8_HALUD</name>
<dbReference type="RefSeq" id="WP_015789157.1">
    <property type="nucleotide sequence ID" value="NC_013158.1"/>
</dbReference>
<dbReference type="eggNOG" id="arCOG08183">
    <property type="taxonomic scope" value="Archaea"/>
</dbReference>
<organism evidence="2 3">
    <name type="scientific">Halorhabdus utahensis (strain DSM 12940 / JCM 11049 / AX-2)</name>
    <dbReference type="NCBI Taxonomy" id="519442"/>
    <lineage>
        <taxon>Archaea</taxon>
        <taxon>Methanobacteriati</taxon>
        <taxon>Methanobacteriota</taxon>
        <taxon>Stenosarchaea group</taxon>
        <taxon>Halobacteria</taxon>
        <taxon>Halobacteriales</taxon>
        <taxon>Haloarculaceae</taxon>
        <taxon>Halorhabdus</taxon>
    </lineage>
</organism>
<dbReference type="EMBL" id="CP001687">
    <property type="protein sequence ID" value="ACV11583.1"/>
    <property type="molecule type" value="Genomic_DNA"/>
</dbReference>
<sequence length="82" mass="8481">MAAGILELIGRVGTVVVVAPIALLSLDLLVRGELVGGLAFLGIVGLILAVERYVITPSEIPRVIASRLVGSALSVDESDDEE</sequence>
<evidence type="ECO:0000313" key="2">
    <source>
        <dbReference type="EMBL" id="ACV11583.1"/>
    </source>
</evidence>
<dbReference type="GeneID" id="8383686"/>
<keyword evidence="3" id="KW-1185">Reference proteome</keyword>
<protein>
    <submittedName>
        <fullName evidence="2">Uncharacterized protein</fullName>
    </submittedName>
</protein>
<reference evidence="2 3" key="1">
    <citation type="journal article" date="2009" name="Stand. Genomic Sci.">
        <title>Complete genome sequence of Halorhabdus utahensis type strain (AX-2).</title>
        <authorList>
            <person name="Anderson I."/>
            <person name="Tindall B.J."/>
            <person name="Pomrenke H."/>
            <person name="Goker M."/>
            <person name="Lapidus A."/>
            <person name="Nolan M."/>
            <person name="Copeland A."/>
            <person name="Glavina Del Rio T."/>
            <person name="Chen F."/>
            <person name="Tice H."/>
            <person name="Cheng J.F."/>
            <person name="Lucas S."/>
            <person name="Chertkov O."/>
            <person name="Bruce D."/>
            <person name="Brettin T."/>
            <person name="Detter J.C."/>
            <person name="Han C."/>
            <person name="Goodwin L."/>
            <person name="Land M."/>
            <person name="Hauser L."/>
            <person name="Chang Y.J."/>
            <person name="Jeffries C.D."/>
            <person name="Pitluck S."/>
            <person name="Pati A."/>
            <person name="Mavromatis K."/>
            <person name="Ivanova N."/>
            <person name="Ovchinnikova G."/>
            <person name="Chen A."/>
            <person name="Palaniappan K."/>
            <person name="Chain P."/>
            <person name="Rohde M."/>
            <person name="Bristow J."/>
            <person name="Eisen J.A."/>
            <person name="Markowitz V."/>
            <person name="Hugenholtz P."/>
            <person name="Kyrpides N.C."/>
            <person name="Klenk H.P."/>
        </authorList>
    </citation>
    <scope>NUCLEOTIDE SEQUENCE [LARGE SCALE GENOMIC DNA]</scope>
    <source>
        <strain evidence="3">DSM 12940 / JCM 11049 / AX-2</strain>
    </source>
</reference>
<feature type="transmembrane region" description="Helical" evidence="1">
    <location>
        <begin position="36"/>
        <end position="55"/>
    </location>
</feature>
<dbReference type="Pfam" id="PF24377">
    <property type="entry name" value="DUF7533"/>
    <property type="match status" value="1"/>
</dbReference>
<proteinExistence type="predicted"/>
<dbReference type="HOGENOM" id="CLU_2565647_0_0_2"/>
<dbReference type="InterPro" id="IPR055955">
    <property type="entry name" value="DUF7533"/>
</dbReference>
<evidence type="ECO:0000313" key="3">
    <source>
        <dbReference type="Proteomes" id="UP000002071"/>
    </source>
</evidence>
<keyword evidence="1" id="KW-0812">Transmembrane</keyword>
<evidence type="ECO:0000256" key="1">
    <source>
        <dbReference type="SAM" id="Phobius"/>
    </source>
</evidence>
<dbReference type="AlphaFoldDB" id="C7NNQ8"/>
<dbReference type="OrthoDB" id="157531at2157"/>
<dbReference type="Proteomes" id="UP000002071">
    <property type="component" value="Chromosome"/>
</dbReference>
<gene>
    <name evidence="2" type="ordered locus">Huta_1407</name>
</gene>
<dbReference type="STRING" id="519442.Huta_1407"/>
<dbReference type="KEGG" id="hut:Huta_1407"/>
<keyword evidence="1" id="KW-0472">Membrane</keyword>
<keyword evidence="1" id="KW-1133">Transmembrane helix</keyword>
<accession>C7NNQ8</accession>